<keyword evidence="1" id="KW-1278">Translocase</keyword>
<dbReference type="Pfam" id="PF00499">
    <property type="entry name" value="Oxidored_q3"/>
    <property type="match status" value="1"/>
</dbReference>
<dbReference type="PANTHER" id="PTHR33269:SF17">
    <property type="entry name" value="NADH-UBIQUINONE OXIDOREDUCTASE CHAIN 6"/>
    <property type="match status" value="1"/>
</dbReference>
<feature type="transmembrane region" description="Helical" evidence="1">
    <location>
        <begin position="31"/>
        <end position="49"/>
    </location>
</feature>
<comment type="similarity">
    <text evidence="1">Belongs to the complex I subunit 6 family.</text>
</comment>
<keyword evidence="1" id="KW-0472">Membrane</keyword>
<keyword evidence="1" id="KW-0520">NAD</keyword>
<feature type="transmembrane region" description="Helical" evidence="1">
    <location>
        <begin position="206"/>
        <end position="233"/>
    </location>
</feature>
<keyword evidence="1" id="KW-0679">Respiratory chain</keyword>
<reference evidence="2" key="1">
    <citation type="journal article" date="2015" name="J. Eukaryot. Microbiol.">
        <title>Uncovering Cryptic Diversity in Two Amoebozoan Species Using Complete Mitochondrial Genome Sequences.</title>
        <authorList>
            <person name="Fucikova K."/>
            <person name="Lahr D.J."/>
        </authorList>
    </citation>
    <scope>NUCLEOTIDE SEQUENCE</scope>
    <source>
        <strain evidence="2">BCP-EM3VF21-1</strain>
    </source>
</reference>
<sequence length="260" mass="29896">MLTNYLLIVFCLLALFCSFMVIASKNPIHSILYLILVFCNVTFVLILLGVEFIAIIFLIVYVGAIAVLFLFVVMMLNIKILELDEVFWRYIPAGLLISSCFLFQLFAFAFNFNIVEVFNLFLNNGFYSVHKLSLSFPEIHPLPALLVNGIYTVPILPDFQITDHSTITAMYKNDSFFCFVKLNEFSINLLNLSFELTNTEILGWLIYTYTFFIFLVVSLILLISMIGSIILVLNQNINIKRQIIFRQSLRDLKTSVSLKN</sequence>
<dbReference type="AlphaFoldDB" id="A0A0K1HPI7"/>
<keyword evidence="1" id="KW-0249">Electron transport</keyword>
<keyword evidence="1" id="KW-0830">Ubiquinone</keyword>
<dbReference type="PANTHER" id="PTHR33269">
    <property type="entry name" value="NADH-UBIQUINONE OXIDOREDUCTASE CHAIN 6"/>
    <property type="match status" value="1"/>
</dbReference>
<evidence type="ECO:0000313" key="2">
    <source>
        <dbReference type="EMBL" id="AKT93979.1"/>
    </source>
</evidence>
<name>A0A0K1HPI7_ACACA</name>
<dbReference type="Gene3D" id="1.20.120.1200">
    <property type="entry name" value="NADH-ubiquinone/plastoquinone oxidoreductase chain 6, subunit NuoJ"/>
    <property type="match status" value="1"/>
</dbReference>
<comment type="function">
    <text evidence="1">Core subunit of the mitochondrial membrane respiratory chain NADH dehydrogenase (Complex I) which catalyzes electron transfer from NADH through the respiratory chain, using ubiquinone as an electron acceptor. Essential for the catalytic activity and assembly of complex I.</text>
</comment>
<dbReference type="GO" id="GO:0008137">
    <property type="term" value="F:NADH dehydrogenase (ubiquinone) activity"/>
    <property type="evidence" value="ECO:0007669"/>
    <property type="project" value="UniProtKB-UniRule"/>
</dbReference>
<keyword evidence="1 2" id="KW-0496">Mitochondrion</keyword>
<feature type="transmembrane region" description="Helical" evidence="1">
    <location>
        <begin position="90"/>
        <end position="112"/>
    </location>
</feature>
<evidence type="ECO:0000256" key="1">
    <source>
        <dbReference type="RuleBase" id="RU004430"/>
    </source>
</evidence>
<organism evidence="2">
    <name type="scientific">Acanthamoeba castellanii</name>
    <name type="common">Amoeba</name>
    <dbReference type="NCBI Taxonomy" id="5755"/>
    <lineage>
        <taxon>Eukaryota</taxon>
        <taxon>Amoebozoa</taxon>
        <taxon>Discosea</taxon>
        <taxon>Longamoebia</taxon>
        <taxon>Centramoebida</taxon>
        <taxon>Acanthamoebidae</taxon>
        <taxon>Acanthamoeba</taxon>
    </lineage>
</organism>
<proteinExistence type="inferred from homology"/>
<dbReference type="InterPro" id="IPR001457">
    <property type="entry name" value="NADH_UbQ/plastoQ_OxRdtase_su6"/>
</dbReference>
<dbReference type="InterPro" id="IPR042106">
    <property type="entry name" value="Nuo/plastoQ_OxRdtase_6_NuoJ"/>
</dbReference>
<dbReference type="GO" id="GO:0031966">
    <property type="term" value="C:mitochondrial membrane"/>
    <property type="evidence" value="ECO:0007669"/>
    <property type="project" value="UniProtKB-SubCell"/>
</dbReference>
<accession>A0A0K1HPI7</accession>
<keyword evidence="1" id="KW-0812">Transmembrane</keyword>
<dbReference type="EMBL" id="KT185628">
    <property type="protein sequence ID" value="AKT93979.1"/>
    <property type="molecule type" value="Genomic_DNA"/>
</dbReference>
<feature type="transmembrane region" description="Helical" evidence="1">
    <location>
        <begin position="55"/>
        <end position="78"/>
    </location>
</feature>
<dbReference type="EC" id="7.1.1.2" evidence="1"/>
<comment type="subcellular location">
    <subcellularLocation>
        <location evidence="1">Mitochondrion membrane</location>
        <topology evidence="1">Multi-pass membrane protein</topology>
    </subcellularLocation>
</comment>
<geneLocation type="mitochondrion" evidence="2"/>
<protein>
    <recommendedName>
        <fullName evidence="1">NADH-ubiquinone oxidoreductase chain 6</fullName>
        <ecNumber evidence="1">7.1.1.2</ecNumber>
    </recommendedName>
</protein>
<keyword evidence="1" id="KW-1133">Transmembrane helix</keyword>
<keyword evidence="1" id="KW-0813">Transport</keyword>
<gene>
    <name evidence="2" type="primary">nad6</name>
    <name evidence="2" type="ORF">AB845_13</name>
</gene>
<feature type="transmembrane region" description="Helical" evidence="1">
    <location>
        <begin position="6"/>
        <end position="24"/>
    </location>
</feature>
<comment type="catalytic activity">
    <reaction evidence="1">
        <text>a ubiquinone + NADH + 5 H(+)(in) = a ubiquinol + NAD(+) + 4 H(+)(out)</text>
        <dbReference type="Rhea" id="RHEA:29091"/>
        <dbReference type="Rhea" id="RHEA-COMP:9565"/>
        <dbReference type="Rhea" id="RHEA-COMP:9566"/>
        <dbReference type="ChEBI" id="CHEBI:15378"/>
        <dbReference type="ChEBI" id="CHEBI:16389"/>
        <dbReference type="ChEBI" id="CHEBI:17976"/>
        <dbReference type="ChEBI" id="CHEBI:57540"/>
        <dbReference type="ChEBI" id="CHEBI:57945"/>
        <dbReference type="EC" id="7.1.1.2"/>
    </reaction>
</comment>